<reference evidence="3" key="2">
    <citation type="submission" date="2018-01" db="EMBL/GenBank/DDBJ databases">
        <authorList>
            <person name="Kovanen S."/>
            <person name="Nieminen T."/>
            <person name="Pohja-Mykra M."/>
            <person name="Raunio-Saarnisto M."/>
            <person name="Sauvala M."/>
            <person name="Fredriksson-Ahomaa M."/>
            <person name="Hanninen M.-L."/>
            <person name="Kivisto R."/>
        </authorList>
    </citation>
    <scope>NUCLEOTIDE SEQUENCE</scope>
    <source>
        <strain evidence="3">SO-26</strain>
    </source>
</reference>
<dbReference type="EMBL" id="UFVB01000002">
    <property type="protein sequence ID" value="SUX04616.1"/>
    <property type="molecule type" value="Genomic_DNA"/>
</dbReference>
<evidence type="ECO:0000313" key="1">
    <source>
        <dbReference type="EMBL" id="AOV09371.1"/>
    </source>
</evidence>
<protein>
    <submittedName>
        <fullName evidence="6">Uncharacterized protein</fullName>
    </submittedName>
</protein>
<evidence type="ECO:0000313" key="8">
    <source>
        <dbReference type="Proteomes" id="UP000254131"/>
    </source>
</evidence>
<evidence type="ECO:0000313" key="6">
    <source>
        <dbReference type="EMBL" id="RTJ98016.1"/>
    </source>
</evidence>
<proteinExistence type="predicted"/>
<geneLocation type="plasmid" evidence="1">
    <name>pMTVDSCj13-2</name>
</geneLocation>
<dbReference type="GeneID" id="42590132"/>
<gene>
    <name evidence="2" type="ORF">B7A03_09505</name>
    <name evidence="5" type="ORF">C3H42_08945</name>
    <name evidence="6" type="ORF">C3H48_06100</name>
    <name evidence="4" type="ORF">C3H57_10255</name>
    <name evidence="3" type="ORF">C3I27_09785</name>
    <name evidence="1" type="ORF">MTVDSCj13_b0024</name>
    <name evidence="7" type="ORF">NCTC13105_01929</name>
</gene>
<dbReference type="EMBL" id="PRBV01000046">
    <property type="protein sequence ID" value="RTJ77651.1"/>
    <property type="molecule type" value="Genomic_DNA"/>
</dbReference>
<organism evidence="6 9">
    <name type="scientific">Campylobacter jejuni</name>
    <dbReference type="NCBI Taxonomy" id="197"/>
    <lineage>
        <taxon>Bacteria</taxon>
        <taxon>Pseudomonadati</taxon>
        <taxon>Campylobacterota</taxon>
        <taxon>Epsilonproteobacteria</taxon>
        <taxon>Campylobacterales</taxon>
        <taxon>Campylobacteraceae</taxon>
        <taxon>Campylobacter</taxon>
    </lineage>
</organism>
<evidence type="ECO:0000313" key="2">
    <source>
        <dbReference type="EMBL" id="EAK6414225.1"/>
    </source>
</evidence>
<dbReference type="EMBL" id="PQZD01000012">
    <property type="protein sequence ID" value="RTI47054.1"/>
    <property type="molecule type" value="Genomic_DNA"/>
</dbReference>
<evidence type="ECO:0000313" key="5">
    <source>
        <dbReference type="EMBL" id="RTJ94589.1"/>
    </source>
</evidence>
<dbReference type="EMBL" id="AACHYE010000034">
    <property type="protein sequence ID" value="EAK6414225.1"/>
    <property type="molecule type" value="Genomic_DNA"/>
</dbReference>
<evidence type="ECO:0000313" key="11">
    <source>
        <dbReference type="Proteomes" id="UP000288507"/>
    </source>
</evidence>
<evidence type="ECO:0000313" key="7">
    <source>
        <dbReference type="EMBL" id="SUX04616.1"/>
    </source>
</evidence>
<reference evidence="7 8" key="4">
    <citation type="submission" date="2018-06" db="EMBL/GenBank/DDBJ databases">
        <authorList>
            <consortium name="Pathogen Informatics"/>
            <person name="Doyle S."/>
        </authorList>
    </citation>
    <scope>NUCLEOTIDE SEQUENCE [LARGE SCALE GENOMIC DNA]</scope>
    <source>
        <strain evidence="7 8">NCTC13105</strain>
    </source>
</reference>
<keyword evidence="1" id="KW-0614">Plasmid</keyword>
<dbReference type="RefSeq" id="WP_002779581.1">
    <property type="nucleotide sequence ID" value="NZ_AP028333.1"/>
</dbReference>
<reference evidence="9 10" key="5">
    <citation type="journal article" date="2019" name="Appl. Environ. Microbiol.">
        <title>Population genetics and characterization of Campylobacter jejuni isolates in western jackdaws and game birds in Finland.</title>
        <authorList>
            <person name="Kovanen S."/>
            <person name="Rossi M."/>
            <person name="Pohja-Mykra M."/>
            <person name="Nieminen T."/>
            <person name="Raunio-Saarnisto M."/>
            <person name="Sauvala M."/>
            <person name="Fredriksson-Ahomaa M."/>
            <person name="Hanninen M.L."/>
            <person name="Kivisto R."/>
        </authorList>
    </citation>
    <scope>NUCLEOTIDE SEQUENCE [LARGE SCALE GENOMIC DNA]</scope>
    <source>
        <strain evidence="5 10">CB296</strain>
        <strain evidence="6 9">CB304</strain>
        <strain evidence="4 11">CB313</strain>
        <strain evidence="3">SO-26</strain>
    </source>
</reference>
<evidence type="ECO:0000313" key="3">
    <source>
        <dbReference type="EMBL" id="RTI47054.1"/>
    </source>
</evidence>
<evidence type="ECO:0000313" key="10">
    <source>
        <dbReference type="Proteomes" id="UP000287237"/>
    </source>
</evidence>
<dbReference type="EMBL" id="CP017417">
    <property type="protein sequence ID" value="AOV09371.1"/>
    <property type="molecule type" value="Genomic_DNA"/>
</dbReference>
<dbReference type="Proteomes" id="UP000254131">
    <property type="component" value="Unassembled WGS sequence"/>
</dbReference>
<reference evidence="1" key="1">
    <citation type="submission" date="2016-09" db="EMBL/GenBank/DDBJ databases">
        <title>Complete genome of Campylobacter jejuni subsp. jejuni str.MTVDSCj13, Isolated from a Naturally Colonized Farm-Raised Chicken.</title>
        <authorList>
            <person name="Taveirne M.E."/>
            <person name="Parker C.T."/>
            <person name="Huynh S."/>
            <person name="DiRita V.J."/>
        </authorList>
    </citation>
    <scope>NUCLEOTIDE SEQUENCE</scope>
    <source>
        <strain evidence="1">MTVDSCj13</strain>
        <plasmid evidence="1">pMTVDSCj13-2</plasmid>
    </source>
</reference>
<reference evidence="2 12" key="3">
    <citation type="submission" date="2018-05" db="EMBL/GenBank/DDBJ databases">
        <authorList>
            <consortium name="NARMS: The National Antimicrobial Resistance Monitoring System"/>
        </authorList>
    </citation>
    <scope>NUCLEOTIDE SEQUENCE [LARGE SCALE GENOMIC DNA]</scope>
    <source>
        <strain evidence="2 12">CVM N62988</strain>
    </source>
</reference>
<dbReference type="AlphaFoldDB" id="A0A1E7NKR4"/>
<dbReference type="Proteomes" id="UP000287197">
    <property type="component" value="Unassembled WGS sequence"/>
</dbReference>
<dbReference type="Proteomes" id="UP000288507">
    <property type="component" value="Unassembled WGS sequence"/>
</dbReference>
<dbReference type="Proteomes" id="UP000392616">
    <property type="component" value="Unassembled WGS sequence"/>
</dbReference>
<dbReference type="Proteomes" id="UP000287237">
    <property type="component" value="Unassembled WGS sequence"/>
</dbReference>
<dbReference type="Proteomes" id="UP000286791">
    <property type="component" value="Unassembled WGS sequence"/>
</dbReference>
<name>A0A1E7NKR4_CAMJU</name>
<accession>A0A1E7NKR4</accession>
<evidence type="ECO:0000313" key="9">
    <source>
        <dbReference type="Proteomes" id="UP000286791"/>
    </source>
</evidence>
<dbReference type="EMBL" id="PRCK01000011">
    <property type="protein sequence ID" value="RTJ94589.1"/>
    <property type="molecule type" value="Genomic_DNA"/>
</dbReference>
<dbReference type="PATRIC" id="fig|197.5240.peg.1616"/>
<dbReference type="EMBL" id="PRCE01000046">
    <property type="protein sequence ID" value="RTJ98016.1"/>
    <property type="molecule type" value="Genomic_DNA"/>
</dbReference>
<evidence type="ECO:0000313" key="4">
    <source>
        <dbReference type="EMBL" id="RTJ77651.1"/>
    </source>
</evidence>
<evidence type="ECO:0000313" key="12">
    <source>
        <dbReference type="Proteomes" id="UP000392616"/>
    </source>
</evidence>
<sequence>MPNNHDDIINIKYKKSTKYPLMPLEKRAAQFAPFSVLKGFDEAIEKKKKEMERKLEKSIYINE</sequence>